<dbReference type="InterPro" id="IPR004358">
    <property type="entry name" value="Sig_transdc_His_kin-like_C"/>
</dbReference>
<keyword evidence="4" id="KW-0808">Transferase</keyword>
<dbReference type="Pfam" id="PF00072">
    <property type="entry name" value="Response_reg"/>
    <property type="match status" value="1"/>
</dbReference>
<dbReference type="InterPro" id="IPR036097">
    <property type="entry name" value="HisK_dim/P_sf"/>
</dbReference>
<dbReference type="Pfam" id="PF13426">
    <property type="entry name" value="PAS_9"/>
    <property type="match status" value="2"/>
</dbReference>
<feature type="domain" description="Response regulatory" evidence="9">
    <location>
        <begin position="690"/>
        <end position="804"/>
    </location>
</feature>
<dbReference type="InterPro" id="IPR001610">
    <property type="entry name" value="PAC"/>
</dbReference>
<dbReference type="Gene3D" id="3.30.565.10">
    <property type="entry name" value="Histidine kinase-like ATPase, C-terminal domain"/>
    <property type="match status" value="1"/>
</dbReference>
<dbReference type="InterPro" id="IPR035965">
    <property type="entry name" value="PAS-like_dom_sf"/>
</dbReference>
<dbReference type="SMART" id="SM00091">
    <property type="entry name" value="PAS"/>
    <property type="match status" value="3"/>
</dbReference>
<dbReference type="Pfam" id="PF00512">
    <property type="entry name" value="HisKA"/>
    <property type="match status" value="1"/>
</dbReference>
<evidence type="ECO:0000256" key="5">
    <source>
        <dbReference type="ARBA" id="ARBA00022777"/>
    </source>
</evidence>
<evidence type="ECO:0000313" key="12">
    <source>
        <dbReference type="Proteomes" id="UP000317938"/>
    </source>
</evidence>
<dbReference type="NCBIfam" id="TIGR00229">
    <property type="entry name" value="sensory_box"/>
    <property type="match status" value="2"/>
</dbReference>
<dbReference type="SUPFAM" id="SSF55785">
    <property type="entry name" value="PYP-like sensor domain (PAS domain)"/>
    <property type="match status" value="3"/>
</dbReference>
<keyword evidence="3 6" id="KW-0597">Phosphoprotein</keyword>
<evidence type="ECO:0000256" key="4">
    <source>
        <dbReference type="ARBA" id="ARBA00022679"/>
    </source>
</evidence>
<dbReference type="InterPro" id="IPR013655">
    <property type="entry name" value="PAS_fold_3"/>
</dbReference>
<evidence type="ECO:0000256" key="1">
    <source>
        <dbReference type="ARBA" id="ARBA00000085"/>
    </source>
</evidence>
<comment type="caution">
    <text evidence="11">The sequence shown here is derived from an EMBL/GenBank/DDBJ whole genome shotgun (WGS) entry which is preliminary data.</text>
</comment>
<evidence type="ECO:0000259" key="8">
    <source>
        <dbReference type="PROSITE" id="PS50109"/>
    </source>
</evidence>
<dbReference type="SUPFAM" id="SSF52172">
    <property type="entry name" value="CheY-like"/>
    <property type="match status" value="1"/>
</dbReference>
<dbReference type="Gene3D" id="3.40.50.2300">
    <property type="match status" value="1"/>
</dbReference>
<feature type="domain" description="Histidine kinase" evidence="8">
    <location>
        <begin position="448"/>
        <end position="668"/>
    </location>
</feature>
<gene>
    <name evidence="11" type="ORF">FQP85_07445</name>
</gene>
<protein>
    <recommendedName>
        <fullName evidence="2">histidine kinase</fullName>
        <ecNumber evidence="2">2.7.13.3</ecNumber>
    </recommendedName>
</protein>
<dbReference type="PANTHER" id="PTHR43047">
    <property type="entry name" value="TWO-COMPONENT HISTIDINE PROTEIN KINASE"/>
    <property type="match status" value="1"/>
</dbReference>
<evidence type="ECO:0000313" key="11">
    <source>
        <dbReference type="EMBL" id="TVU84196.1"/>
    </source>
</evidence>
<dbReference type="SMART" id="SM00086">
    <property type="entry name" value="PAC"/>
    <property type="match status" value="3"/>
</dbReference>
<dbReference type="CDD" id="cd16922">
    <property type="entry name" value="HATPase_EvgS-ArcB-TorS-like"/>
    <property type="match status" value="1"/>
</dbReference>
<dbReference type="InterPro" id="IPR011006">
    <property type="entry name" value="CheY-like_superfamily"/>
</dbReference>
<dbReference type="InterPro" id="IPR000014">
    <property type="entry name" value="PAS"/>
</dbReference>
<feature type="modified residue" description="4-aspartylphosphate" evidence="6">
    <location>
        <position position="739"/>
    </location>
</feature>
<dbReference type="PROSITE" id="PS50110">
    <property type="entry name" value="RESPONSE_REGULATORY"/>
    <property type="match status" value="1"/>
</dbReference>
<evidence type="ECO:0000256" key="3">
    <source>
        <dbReference type="ARBA" id="ARBA00022553"/>
    </source>
</evidence>
<comment type="catalytic activity">
    <reaction evidence="1">
        <text>ATP + protein L-histidine = ADP + protein N-phospho-L-histidine.</text>
        <dbReference type="EC" id="2.7.13.3"/>
    </reaction>
</comment>
<name>A0ABY3FF37_9GAMM</name>
<dbReference type="Gene3D" id="1.10.287.130">
    <property type="match status" value="1"/>
</dbReference>
<evidence type="ECO:0000256" key="7">
    <source>
        <dbReference type="SAM" id="Coils"/>
    </source>
</evidence>
<dbReference type="InterPro" id="IPR001789">
    <property type="entry name" value="Sig_transdc_resp-reg_receiver"/>
</dbReference>
<evidence type="ECO:0000259" key="10">
    <source>
        <dbReference type="PROSITE" id="PS50113"/>
    </source>
</evidence>
<dbReference type="CDD" id="cd00130">
    <property type="entry name" value="PAS"/>
    <property type="match status" value="2"/>
</dbReference>
<sequence>MSNPTNDLEAEIDQLKVQLANARAENIKYKKLFEVSGDALSIIDLKSGKFTECNQAAINMHGVESKDNFINLKPSDISPEYQPCGRRSEEIAAEHVENTLTKGPQLFQWVHSRLDGSSFPCLVSLTVLNVDGDAFILAIGRDISELVETQNKLHSASTDIERISYAFNEEKEKFEQFFSLAPVGIAINRLDNGLFEYVNKELSRFSGYDKDELNQMDYWKLTPKKYEEQEKEQLKSLSETGRYGPYYKEYIHKKGYEYPVQLSGVIIKSANGDELICSVIQDTSHQKQIETELQIAKNQAETSSLRMKLANESAQIGVWEWDVISGELIWDEWMYKLYGITENCFSGAYEAWTHSLHPDDMEESNKQLEDAVSGLGAFNPEFRVVHPNGQVRTIKASAEVIRDNDGNALKVIGVNYDITDKINAINELEVAKQKAEQATQTKSEFLSNMSHEIRTPMNAILGGLQMVNTGYLDAKSKVMLKNAVSSSKSLLTIINDILDYSKIESNKLSLEQEPFSISDIIKSVKFEVDSIVSNKGIKLVSNIDENFNDHWLGDIVRVKQILLNLVSNAVKFTEKGSVNIHLSETLYQEKQAISLEVADTGVGMSEEAQARIFDRFSQADNSTTRKFGGTGLGMSITLSLILMMRGTIDVKSNVGRGTTIRVILPLTITNKSVSSFVQKSMTPPPLRGKKILIAEDNEINQIVIQSMLEGTNASLTIVDNGKQAVEAAKEKDFDLILMDIQMPEMDGVEAMKNIINFNKHIPIIALTANVMIDDVADYLSQGFDAHIAKPIDIATLYGVLSSFIK</sequence>
<dbReference type="Proteomes" id="UP000317938">
    <property type="component" value="Unassembled WGS sequence"/>
</dbReference>
<keyword evidence="12" id="KW-1185">Reference proteome</keyword>
<dbReference type="InterPro" id="IPR036890">
    <property type="entry name" value="HATPase_C_sf"/>
</dbReference>
<dbReference type="Pfam" id="PF02518">
    <property type="entry name" value="HATPase_c"/>
    <property type="match status" value="1"/>
</dbReference>
<dbReference type="Gene3D" id="2.10.70.100">
    <property type="match status" value="1"/>
</dbReference>
<feature type="coiled-coil region" evidence="7">
    <location>
        <begin position="5"/>
        <end position="32"/>
    </location>
</feature>
<evidence type="ECO:0000256" key="6">
    <source>
        <dbReference type="PROSITE-ProRule" id="PRU00169"/>
    </source>
</evidence>
<feature type="domain" description="PAC" evidence="10">
    <location>
        <begin position="378"/>
        <end position="430"/>
    </location>
</feature>
<keyword evidence="5" id="KW-0418">Kinase</keyword>
<dbReference type="SMART" id="SM00387">
    <property type="entry name" value="HATPase_c"/>
    <property type="match status" value="1"/>
</dbReference>
<dbReference type="SMART" id="SM00388">
    <property type="entry name" value="HisKA"/>
    <property type="match status" value="1"/>
</dbReference>
<accession>A0ABY3FF37</accession>
<keyword evidence="7" id="KW-0175">Coiled coil</keyword>
<dbReference type="SUPFAM" id="SSF55874">
    <property type="entry name" value="ATPase domain of HSP90 chaperone/DNA topoisomerase II/histidine kinase"/>
    <property type="match status" value="1"/>
</dbReference>
<dbReference type="EMBL" id="VNFF01000006">
    <property type="protein sequence ID" value="TVU84196.1"/>
    <property type="molecule type" value="Genomic_DNA"/>
</dbReference>
<dbReference type="InterPro" id="IPR005467">
    <property type="entry name" value="His_kinase_dom"/>
</dbReference>
<dbReference type="RefSeq" id="WP_145235795.1">
    <property type="nucleotide sequence ID" value="NZ_VNFF01000006.1"/>
</dbReference>
<dbReference type="InterPro" id="IPR003661">
    <property type="entry name" value="HisK_dim/P_dom"/>
</dbReference>
<organism evidence="11 12">
    <name type="scientific">Pseudoalteromonas neustonica</name>
    <dbReference type="NCBI Taxonomy" id="1840331"/>
    <lineage>
        <taxon>Bacteria</taxon>
        <taxon>Pseudomonadati</taxon>
        <taxon>Pseudomonadota</taxon>
        <taxon>Gammaproteobacteria</taxon>
        <taxon>Alteromonadales</taxon>
        <taxon>Pseudoalteromonadaceae</taxon>
        <taxon>Pseudoalteromonas</taxon>
    </lineage>
</organism>
<dbReference type="PROSITE" id="PS50109">
    <property type="entry name" value="HIS_KIN"/>
    <property type="match status" value="1"/>
</dbReference>
<dbReference type="SUPFAM" id="SSF47384">
    <property type="entry name" value="Homodimeric domain of signal transducing histidine kinase"/>
    <property type="match status" value="1"/>
</dbReference>
<dbReference type="Pfam" id="PF08447">
    <property type="entry name" value="PAS_3"/>
    <property type="match status" value="1"/>
</dbReference>
<dbReference type="CDD" id="cd00082">
    <property type="entry name" value="HisKA"/>
    <property type="match status" value="1"/>
</dbReference>
<dbReference type="PRINTS" id="PR00344">
    <property type="entry name" value="BCTRLSENSOR"/>
</dbReference>
<evidence type="ECO:0000259" key="9">
    <source>
        <dbReference type="PROSITE" id="PS50110"/>
    </source>
</evidence>
<proteinExistence type="predicted"/>
<dbReference type="Gene3D" id="3.30.450.20">
    <property type="entry name" value="PAS domain"/>
    <property type="match status" value="3"/>
</dbReference>
<dbReference type="InterPro" id="IPR000700">
    <property type="entry name" value="PAS-assoc_C"/>
</dbReference>
<dbReference type="PANTHER" id="PTHR43047:SF68">
    <property type="entry name" value="HISTIDINE KINASE 5"/>
    <property type="match status" value="1"/>
</dbReference>
<feature type="coiled-coil region" evidence="7">
    <location>
        <begin position="418"/>
        <end position="448"/>
    </location>
</feature>
<dbReference type="SMART" id="SM00448">
    <property type="entry name" value="REC"/>
    <property type="match status" value="1"/>
</dbReference>
<evidence type="ECO:0000256" key="2">
    <source>
        <dbReference type="ARBA" id="ARBA00012438"/>
    </source>
</evidence>
<dbReference type="CDD" id="cd17546">
    <property type="entry name" value="REC_hyHK_CKI1_RcsC-like"/>
    <property type="match status" value="1"/>
</dbReference>
<dbReference type="PROSITE" id="PS50113">
    <property type="entry name" value="PAC"/>
    <property type="match status" value="1"/>
</dbReference>
<dbReference type="EC" id="2.7.13.3" evidence="2"/>
<reference evidence="11 12" key="1">
    <citation type="submission" date="2019-07" db="EMBL/GenBank/DDBJ databases">
        <title>Diversity of Bacteria from Kongsfjorden, Arctic.</title>
        <authorList>
            <person name="Yu Y."/>
        </authorList>
    </citation>
    <scope>NUCLEOTIDE SEQUENCE [LARGE SCALE GENOMIC DNA]</scope>
    <source>
        <strain evidence="11 12">SM1927</strain>
    </source>
</reference>
<dbReference type="InterPro" id="IPR003594">
    <property type="entry name" value="HATPase_dom"/>
</dbReference>